<reference evidence="1 2" key="1">
    <citation type="submission" date="2016-04" db="EMBL/GenBank/DDBJ databases">
        <title>Genome sequence of Clostridium magnum DSM 2767.</title>
        <authorList>
            <person name="Poehlein A."/>
            <person name="Uhlig R."/>
            <person name="Fischer R."/>
            <person name="Bahl H."/>
            <person name="Daniel R."/>
        </authorList>
    </citation>
    <scope>NUCLEOTIDE SEQUENCE [LARGE SCALE GENOMIC DNA]</scope>
    <source>
        <strain evidence="1 2">DSM 2767</strain>
    </source>
</reference>
<protein>
    <submittedName>
        <fullName evidence="1">Uncharacterized protein</fullName>
    </submittedName>
</protein>
<name>A0A161Y515_9CLOT</name>
<dbReference type="AlphaFoldDB" id="A0A161Y515"/>
<comment type="caution">
    <text evidence="1">The sequence shown here is derived from an EMBL/GenBank/DDBJ whole genome shotgun (WGS) entry which is preliminary data.</text>
</comment>
<gene>
    <name evidence="1" type="ORF">CLMAG_02620</name>
</gene>
<evidence type="ECO:0000313" key="1">
    <source>
        <dbReference type="EMBL" id="KZL93239.1"/>
    </source>
</evidence>
<sequence>MSEDLEVILITIGGGNRNGSYSICIHKNYD</sequence>
<keyword evidence="2" id="KW-1185">Reference proteome</keyword>
<proteinExistence type="predicted"/>
<evidence type="ECO:0000313" key="2">
    <source>
        <dbReference type="Proteomes" id="UP000076603"/>
    </source>
</evidence>
<dbReference type="Proteomes" id="UP000076603">
    <property type="component" value="Unassembled WGS sequence"/>
</dbReference>
<organism evidence="1 2">
    <name type="scientific">Clostridium magnum DSM 2767</name>
    <dbReference type="NCBI Taxonomy" id="1121326"/>
    <lineage>
        <taxon>Bacteria</taxon>
        <taxon>Bacillati</taxon>
        <taxon>Bacillota</taxon>
        <taxon>Clostridia</taxon>
        <taxon>Eubacteriales</taxon>
        <taxon>Clostridiaceae</taxon>
        <taxon>Clostridium</taxon>
    </lineage>
</organism>
<dbReference type="PATRIC" id="fig|1121326.3.peg.237"/>
<dbReference type="EMBL" id="LWAE01000001">
    <property type="protein sequence ID" value="KZL93239.1"/>
    <property type="molecule type" value="Genomic_DNA"/>
</dbReference>
<accession>A0A161Y515</accession>